<proteinExistence type="predicted"/>
<reference evidence="2" key="1">
    <citation type="submission" date="2020-03" db="EMBL/GenBank/DDBJ databases">
        <title>The deep terrestrial virosphere.</title>
        <authorList>
            <person name="Holmfeldt K."/>
            <person name="Nilsson E."/>
            <person name="Simone D."/>
            <person name="Lopez-Fernandez M."/>
            <person name="Wu X."/>
            <person name="de Brujin I."/>
            <person name="Lundin D."/>
            <person name="Andersson A."/>
            <person name="Bertilsson S."/>
            <person name="Dopson M."/>
        </authorList>
    </citation>
    <scope>NUCLEOTIDE SEQUENCE</scope>
    <source>
        <strain evidence="1">MM415A01688</strain>
        <strain evidence="2">MM415B02150</strain>
    </source>
</reference>
<evidence type="ECO:0000313" key="2">
    <source>
        <dbReference type="EMBL" id="QJA85999.1"/>
    </source>
</evidence>
<evidence type="ECO:0000313" key="1">
    <source>
        <dbReference type="EMBL" id="QJA75839.1"/>
    </source>
</evidence>
<protein>
    <submittedName>
        <fullName evidence="2">Uncharacterized protein</fullName>
    </submittedName>
</protein>
<sequence>MKDRIVLVEWDDACSNSGYYDKDHPEKFNPVRCKTVGHLITKDRKSVVISGEVFDDGDRRHIHTIPRKMVVKITELRSK</sequence>
<accession>A0A6M3KVG4</accession>
<gene>
    <name evidence="1" type="ORF">MM415A01688_0004</name>
    <name evidence="2" type="ORF">MM415B02150_0004</name>
</gene>
<dbReference type="EMBL" id="MT142609">
    <property type="protein sequence ID" value="QJA85999.1"/>
    <property type="molecule type" value="Genomic_DNA"/>
</dbReference>
<dbReference type="EMBL" id="MT142188">
    <property type="protein sequence ID" value="QJA75839.1"/>
    <property type="molecule type" value="Genomic_DNA"/>
</dbReference>
<organism evidence="2">
    <name type="scientific">viral metagenome</name>
    <dbReference type="NCBI Taxonomy" id="1070528"/>
    <lineage>
        <taxon>unclassified sequences</taxon>
        <taxon>metagenomes</taxon>
        <taxon>organismal metagenomes</taxon>
    </lineage>
</organism>
<dbReference type="AlphaFoldDB" id="A0A6M3KVG4"/>
<name>A0A6M3KVG4_9ZZZZ</name>